<protein>
    <recommendedName>
        <fullName evidence="2">Nephrocystin 3-like N-terminal domain-containing protein</fullName>
    </recommendedName>
</protein>
<evidence type="ECO:0000313" key="3">
    <source>
        <dbReference type="EMBL" id="WPH00630.1"/>
    </source>
</evidence>
<sequence length="454" mass="50507">MVALKCLKSHLILAINNDHIRLSLVLRGDLRAVGEQVSTVQSSINTLAMSVLSPDQEAITRSLLMLDMSSMVRGANIDELKKGALGFLKEQKVRAWQDTVTSPFELVLTRGPGTGKAVIAKVLDYYLAAWFASGSRICSVSIFFNFTKQQIQDEEAVFSSIVQQMVLQHPHLWRHCGNNFVTGGVLPISESVAIVSRARLDLSRLYLILDAIDETPVSTIESVIQRLRNIEPPIHLFATCRPFSNVCAVLAEASQISVNDFRRKKDDVTEFIRYMIENSAEFPKIGNLPSQVAEDIARIIAAKSNGMFIYARLLLERLLSASSVTEIYDLLENSLRSLDDAYHSLLQKIENQSPGNAEQGKMLLDLVLKADIPVTAQELIKQLETQLVLSPGETLDIRCKKILSECTGNLLVINDRGFVAFVHWSARDFYSRHIEMGKLSALKSSAETTTNKDT</sequence>
<proteinExistence type="predicted"/>
<gene>
    <name evidence="3" type="ORF">R9X50_00346000</name>
</gene>
<dbReference type="EMBL" id="CP138583">
    <property type="protein sequence ID" value="WPH00630.1"/>
    <property type="molecule type" value="Genomic_DNA"/>
</dbReference>
<dbReference type="Proteomes" id="UP001303373">
    <property type="component" value="Chromosome 4"/>
</dbReference>
<dbReference type="InterPro" id="IPR056884">
    <property type="entry name" value="NPHP3-like_N"/>
</dbReference>
<name>A0AAQ3R9X0_9PEZI</name>
<dbReference type="SUPFAM" id="SSF52540">
    <property type="entry name" value="P-loop containing nucleoside triphosphate hydrolases"/>
    <property type="match status" value="1"/>
</dbReference>
<dbReference type="PANTHER" id="PTHR10039">
    <property type="entry name" value="AMELOGENIN"/>
    <property type="match status" value="1"/>
</dbReference>
<evidence type="ECO:0000259" key="2">
    <source>
        <dbReference type="Pfam" id="PF24883"/>
    </source>
</evidence>
<dbReference type="InterPro" id="IPR027417">
    <property type="entry name" value="P-loop_NTPase"/>
</dbReference>
<dbReference type="Pfam" id="PF24883">
    <property type="entry name" value="NPHP3_N"/>
    <property type="match status" value="1"/>
</dbReference>
<keyword evidence="4" id="KW-1185">Reference proteome</keyword>
<evidence type="ECO:0000256" key="1">
    <source>
        <dbReference type="ARBA" id="ARBA00022737"/>
    </source>
</evidence>
<organism evidence="3 4">
    <name type="scientific">Acrodontium crateriforme</name>
    <dbReference type="NCBI Taxonomy" id="150365"/>
    <lineage>
        <taxon>Eukaryota</taxon>
        <taxon>Fungi</taxon>
        <taxon>Dikarya</taxon>
        <taxon>Ascomycota</taxon>
        <taxon>Pezizomycotina</taxon>
        <taxon>Dothideomycetes</taxon>
        <taxon>Dothideomycetidae</taxon>
        <taxon>Mycosphaerellales</taxon>
        <taxon>Teratosphaeriaceae</taxon>
        <taxon>Acrodontium</taxon>
    </lineage>
</organism>
<dbReference type="PANTHER" id="PTHR10039:SF16">
    <property type="entry name" value="GPI INOSITOL-DEACYLASE"/>
    <property type="match status" value="1"/>
</dbReference>
<reference evidence="3 4" key="1">
    <citation type="submission" date="2023-11" db="EMBL/GenBank/DDBJ databases">
        <title>An acidophilic fungus is an integral part of prey digestion in a carnivorous sundew plant.</title>
        <authorList>
            <person name="Tsai I.J."/>
        </authorList>
    </citation>
    <scope>NUCLEOTIDE SEQUENCE [LARGE SCALE GENOMIC DNA]</scope>
    <source>
        <strain evidence="3">169a</strain>
    </source>
</reference>
<evidence type="ECO:0000313" key="4">
    <source>
        <dbReference type="Proteomes" id="UP001303373"/>
    </source>
</evidence>
<feature type="domain" description="Nephrocystin 3-like N-terminal" evidence="2">
    <location>
        <begin position="87"/>
        <end position="241"/>
    </location>
</feature>
<accession>A0AAQ3R9X0</accession>
<keyword evidence="1" id="KW-0677">Repeat</keyword>
<dbReference type="AlphaFoldDB" id="A0AAQ3R9X0"/>